<dbReference type="OrthoDB" id="9811084at2"/>
<keyword evidence="2 4" id="KW-0238">DNA-binding</keyword>
<evidence type="ECO:0000313" key="7">
    <source>
        <dbReference type="Proteomes" id="UP000231644"/>
    </source>
</evidence>
<keyword evidence="7" id="KW-1185">Reference proteome</keyword>
<dbReference type="EMBL" id="FOLX01000002">
    <property type="protein sequence ID" value="SFD15310.1"/>
    <property type="molecule type" value="Genomic_DNA"/>
</dbReference>
<dbReference type="Pfam" id="PF16925">
    <property type="entry name" value="TetR_C_13"/>
    <property type="match status" value="1"/>
</dbReference>
<dbReference type="PRINTS" id="PR00455">
    <property type="entry name" value="HTHTETR"/>
</dbReference>
<dbReference type="PANTHER" id="PTHR47506:SF6">
    <property type="entry name" value="HTH-TYPE TRANSCRIPTIONAL REPRESSOR NEMR"/>
    <property type="match status" value="1"/>
</dbReference>
<dbReference type="SUPFAM" id="SSF48498">
    <property type="entry name" value="Tetracyclin repressor-like, C-terminal domain"/>
    <property type="match status" value="1"/>
</dbReference>
<evidence type="ECO:0000313" key="6">
    <source>
        <dbReference type="EMBL" id="SFD15310.1"/>
    </source>
</evidence>
<dbReference type="Proteomes" id="UP000231644">
    <property type="component" value="Unassembled WGS sequence"/>
</dbReference>
<dbReference type="InterPro" id="IPR011075">
    <property type="entry name" value="TetR_C"/>
</dbReference>
<dbReference type="InterPro" id="IPR009057">
    <property type="entry name" value="Homeodomain-like_sf"/>
</dbReference>
<dbReference type="STRING" id="517719.SAMN05421762_3409"/>
<feature type="domain" description="HTH tetR-type" evidence="5">
    <location>
        <begin position="22"/>
        <end position="82"/>
    </location>
</feature>
<name>A0A1I1QAZ3_9RHOB</name>
<reference evidence="6 7" key="1">
    <citation type="submission" date="2016-10" db="EMBL/GenBank/DDBJ databases">
        <authorList>
            <person name="de Groot N.N."/>
        </authorList>
    </citation>
    <scope>NUCLEOTIDE SEQUENCE [LARGE SCALE GENOMIC DNA]</scope>
    <source>
        <strain evidence="6 7">DSM 29619</strain>
    </source>
</reference>
<dbReference type="SUPFAM" id="SSF46689">
    <property type="entry name" value="Homeodomain-like"/>
    <property type="match status" value="1"/>
</dbReference>
<evidence type="ECO:0000256" key="1">
    <source>
        <dbReference type="ARBA" id="ARBA00023015"/>
    </source>
</evidence>
<protein>
    <submittedName>
        <fullName evidence="6">Transcriptional regulator, TetR family</fullName>
    </submittedName>
</protein>
<feature type="DNA-binding region" description="H-T-H motif" evidence="4">
    <location>
        <begin position="45"/>
        <end position="64"/>
    </location>
</feature>
<evidence type="ECO:0000256" key="3">
    <source>
        <dbReference type="ARBA" id="ARBA00023163"/>
    </source>
</evidence>
<evidence type="ECO:0000256" key="2">
    <source>
        <dbReference type="ARBA" id="ARBA00023125"/>
    </source>
</evidence>
<evidence type="ECO:0000259" key="5">
    <source>
        <dbReference type="PROSITE" id="PS50977"/>
    </source>
</evidence>
<keyword evidence="3" id="KW-0804">Transcription</keyword>
<dbReference type="InterPro" id="IPR036271">
    <property type="entry name" value="Tet_transcr_reg_TetR-rel_C_sf"/>
</dbReference>
<evidence type="ECO:0000256" key="4">
    <source>
        <dbReference type="PROSITE-ProRule" id="PRU00335"/>
    </source>
</evidence>
<dbReference type="Gene3D" id="1.10.357.10">
    <property type="entry name" value="Tetracycline Repressor, domain 2"/>
    <property type="match status" value="1"/>
</dbReference>
<gene>
    <name evidence="6" type="ORF">SAMN05421762_3409</name>
</gene>
<dbReference type="PROSITE" id="PS50977">
    <property type="entry name" value="HTH_TETR_2"/>
    <property type="match status" value="1"/>
</dbReference>
<organism evidence="6 7">
    <name type="scientific">Pseudooceanicola nitratireducens</name>
    <dbReference type="NCBI Taxonomy" id="517719"/>
    <lineage>
        <taxon>Bacteria</taxon>
        <taxon>Pseudomonadati</taxon>
        <taxon>Pseudomonadota</taxon>
        <taxon>Alphaproteobacteria</taxon>
        <taxon>Rhodobacterales</taxon>
        <taxon>Paracoccaceae</taxon>
        <taxon>Pseudooceanicola</taxon>
    </lineage>
</organism>
<proteinExistence type="predicted"/>
<dbReference type="PANTHER" id="PTHR47506">
    <property type="entry name" value="TRANSCRIPTIONAL REGULATORY PROTEIN"/>
    <property type="match status" value="1"/>
</dbReference>
<dbReference type="AlphaFoldDB" id="A0A1I1QAZ3"/>
<keyword evidence="1" id="KW-0805">Transcription regulation</keyword>
<dbReference type="Pfam" id="PF00440">
    <property type="entry name" value="TetR_N"/>
    <property type="match status" value="1"/>
</dbReference>
<sequence>MQAPAPQPRRRGRPPRDAARLDQARQALLRAGVAMLTERGFTPVGIEEILTRVGVPKGSFYHYFGSKAEFGLALIDSYAAYFAAKLDRWFLDDALPPLDRLRGFIGDARAGMEKYDFARGCLVGNLGQEVAALPAPFRARLIDALRDWETRTAACFRAAVDSGDLPSDTDCDQLARAFWIGWEGAVLRAKLDRNGSALDIYAQHFLRSAGGSA</sequence>
<dbReference type="InterPro" id="IPR001647">
    <property type="entry name" value="HTH_TetR"/>
</dbReference>
<dbReference type="GO" id="GO:0003677">
    <property type="term" value="F:DNA binding"/>
    <property type="evidence" value="ECO:0007669"/>
    <property type="project" value="UniProtKB-UniRule"/>
</dbReference>
<dbReference type="RefSeq" id="WP_093454578.1">
    <property type="nucleotide sequence ID" value="NZ_FNZG01000005.1"/>
</dbReference>
<accession>A0A1I1QAZ3</accession>